<dbReference type="InterPro" id="IPR036517">
    <property type="entry name" value="FF_domain_sf"/>
</dbReference>
<dbReference type="PANTHER" id="PTHR15377">
    <property type="entry name" value="TRANSCRIPTION ELONGATION REGULATOR 1"/>
    <property type="match status" value="1"/>
</dbReference>
<dbReference type="EMBL" id="JAJVDC020000033">
    <property type="protein sequence ID" value="KAL1632193.1"/>
    <property type="molecule type" value="Genomic_DNA"/>
</dbReference>
<feature type="region of interest" description="Disordered" evidence="2">
    <location>
        <begin position="268"/>
        <end position="290"/>
    </location>
</feature>
<evidence type="ECO:0000313" key="4">
    <source>
        <dbReference type="EMBL" id="KAL1632193.1"/>
    </source>
</evidence>
<dbReference type="Proteomes" id="UP001521116">
    <property type="component" value="Unassembled WGS sequence"/>
</dbReference>
<name>A0ABR3SYT9_9PEZI</name>
<dbReference type="InterPro" id="IPR001202">
    <property type="entry name" value="WW_dom"/>
</dbReference>
<reference evidence="4 5" key="1">
    <citation type="submission" date="2024-02" db="EMBL/GenBank/DDBJ databases">
        <title>De novo assembly and annotation of 12 fungi associated with fruit tree decline syndrome in Ontario, Canada.</title>
        <authorList>
            <person name="Sulman M."/>
            <person name="Ellouze W."/>
            <person name="Ilyukhin E."/>
        </authorList>
    </citation>
    <scope>NUCLEOTIDE SEQUENCE [LARGE SCALE GENOMIC DNA]</scope>
    <source>
        <strain evidence="4 5">M1-105</strain>
    </source>
</reference>
<dbReference type="CDD" id="cd00201">
    <property type="entry name" value="WW"/>
    <property type="match status" value="1"/>
</dbReference>
<feature type="region of interest" description="Disordered" evidence="2">
    <location>
        <begin position="165"/>
        <end position="256"/>
    </location>
</feature>
<feature type="domain" description="WW" evidence="3">
    <location>
        <begin position="16"/>
        <end position="49"/>
    </location>
</feature>
<comment type="caution">
    <text evidence="4">The sequence shown here is derived from an EMBL/GenBank/DDBJ whole genome shotgun (WGS) entry which is preliminary data.</text>
</comment>
<keyword evidence="1" id="KW-0677">Repeat</keyword>
<organism evidence="4 5">
    <name type="scientific">Neofusicoccum ribis</name>
    <dbReference type="NCBI Taxonomy" id="45134"/>
    <lineage>
        <taxon>Eukaryota</taxon>
        <taxon>Fungi</taxon>
        <taxon>Dikarya</taxon>
        <taxon>Ascomycota</taxon>
        <taxon>Pezizomycotina</taxon>
        <taxon>Dothideomycetes</taxon>
        <taxon>Dothideomycetes incertae sedis</taxon>
        <taxon>Botryosphaeriales</taxon>
        <taxon>Botryosphaeriaceae</taxon>
        <taxon>Neofusicoccum</taxon>
    </lineage>
</organism>
<feature type="compositionally biased region" description="Acidic residues" evidence="2">
    <location>
        <begin position="247"/>
        <end position="256"/>
    </location>
</feature>
<dbReference type="PROSITE" id="PS01159">
    <property type="entry name" value="WW_DOMAIN_1"/>
    <property type="match status" value="1"/>
</dbReference>
<feature type="compositionally biased region" description="Basic and acidic residues" evidence="2">
    <location>
        <begin position="562"/>
        <end position="571"/>
    </location>
</feature>
<feature type="compositionally biased region" description="Basic and acidic residues" evidence="2">
    <location>
        <begin position="536"/>
        <end position="555"/>
    </location>
</feature>
<dbReference type="SUPFAM" id="SSF81698">
    <property type="entry name" value="FF domain"/>
    <property type="match status" value="1"/>
</dbReference>
<feature type="compositionally biased region" description="Basic and acidic residues" evidence="2">
    <location>
        <begin position="165"/>
        <end position="179"/>
    </location>
</feature>
<evidence type="ECO:0000259" key="3">
    <source>
        <dbReference type="PROSITE" id="PS50020"/>
    </source>
</evidence>
<dbReference type="InterPro" id="IPR036020">
    <property type="entry name" value="WW_dom_sf"/>
</dbReference>
<evidence type="ECO:0000256" key="1">
    <source>
        <dbReference type="ARBA" id="ARBA00022737"/>
    </source>
</evidence>
<dbReference type="Gene3D" id="1.10.10.440">
    <property type="entry name" value="FF domain"/>
    <property type="match status" value="1"/>
</dbReference>
<protein>
    <recommendedName>
        <fullName evidence="3">WW domain-containing protein</fullName>
    </recommendedName>
</protein>
<sequence length="571" mass="65553">MLRSTYKPAAAPPAPPPLAPGWTEHKAPSGHTYYYHAETKKSTYQRPAALPEPVQPQPPAYPEFTPNTFPGAPHQAGFPPQYQQQLPVPHHGGRGNFRGGHGYHQDRRRHQPEDRPKHKHAVPGCAPWVLVKTNLGRRFVHNPDTQESFWKFPPDVMKGVVEFDRVEREKRERKERGEPSDVDEEEAAAAELAAAEDREGSESRPSVVPVPVRKDYDSEDYEEVEVTDDEGAEDEDGPSKRQKTREDGEEAVEFDEDDIAWQLEAMGQDYGLDPGEYGDGGDELPEGAEGLPLTEEDSKALFRDMLDDHGCNPFSTWDKVIDEGRIINDDRYTALTTMKARKETWEEWSRDKAQALKEQREKAAKKDPAIPYLAFLQKYATPKLYWPEFRRKFKKEAEMKDSKLLDKDREKWYREHINRLKLPESTRKSDLSALLKSLPITQLNRSTSLAALPSTLLRDLRFISLSPSVRYPMIEAYISTLPPAPENTEQSAEELEEAERKRKDRERREKALAEREKRVQEEKRRQQRDLAYGKGRLREEEEELNRAMRVGKDGLRAQLGEPAEKDGDKAE</sequence>
<dbReference type="PANTHER" id="PTHR15377:SF3">
    <property type="entry name" value="WW DOMAIN-CONTAINING PROTEIN"/>
    <property type="match status" value="1"/>
</dbReference>
<evidence type="ECO:0000313" key="5">
    <source>
        <dbReference type="Proteomes" id="UP001521116"/>
    </source>
</evidence>
<dbReference type="PROSITE" id="PS50020">
    <property type="entry name" value="WW_DOMAIN_2"/>
    <property type="match status" value="1"/>
</dbReference>
<accession>A0ABR3SYT9</accession>
<feature type="region of interest" description="Disordered" evidence="2">
    <location>
        <begin position="482"/>
        <end position="571"/>
    </location>
</feature>
<dbReference type="Gene3D" id="2.20.70.10">
    <property type="match status" value="2"/>
</dbReference>
<feature type="compositionally biased region" description="Acidic residues" evidence="2">
    <location>
        <begin position="217"/>
        <end position="236"/>
    </location>
</feature>
<dbReference type="SMART" id="SM00456">
    <property type="entry name" value="WW"/>
    <property type="match status" value="2"/>
</dbReference>
<dbReference type="SUPFAM" id="SSF51045">
    <property type="entry name" value="WW domain"/>
    <property type="match status" value="2"/>
</dbReference>
<keyword evidence="5" id="KW-1185">Reference proteome</keyword>
<dbReference type="InterPro" id="IPR045148">
    <property type="entry name" value="TCRG1-like"/>
</dbReference>
<evidence type="ECO:0000256" key="2">
    <source>
        <dbReference type="SAM" id="MobiDB-lite"/>
    </source>
</evidence>
<proteinExistence type="predicted"/>
<feature type="compositionally biased region" description="Basic and acidic residues" evidence="2">
    <location>
        <begin position="498"/>
        <end position="528"/>
    </location>
</feature>
<feature type="compositionally biased region" description="Pro residues" evidence="2">
    <location>
        <begin position="10"/>
        <end position="19"/>
    </location>
</feature>
<feature type="region of interest" description="Disordered" evidence="2">
    <location>
        <begin position="1"/>
        <end position="121"/>
    </location>
</feature>
<dbReference type="InterPro" id="IPR002713">
    <property type="entry name" value="FF_domain"/>
</dbReference>
<dbReference type="Pfam" id="PF01846">
    <property type="entry name" value="FF"/>
    <property type="match status" value="1"/>
</dbReference>
<dbReference type="Pfam" id="PF00397">
    <property type="entry name" value="WW"/>
    <property type="match status" value="1"/>
</dbReference>
<gene>
    <name evidence="4" type="ORF">SLS56_003927</name>
</gene>